<keyword evidence="3 5" id="KW-0964">Secreted</keyword>
<sequence>MRLAYVVAVAVVALFTGRDAVSAAADVKQVNPYQPPNVHSKSTTRFLRVESSTETEDEERALPSSLTKISEKLKPAADKVKPLTSKLAPLTEKLTDKTMAIAVRLKPIADVFTGKLKPIADKLMPILKPFATKLKTVPVVQKIIEKFKTFAEKIKNYQVGGHSLSERYTMAKFENWFKQNKSPDDVKALLKVGEGASVNTKNYDLMTQYNAFFQWATRDKEMKAKKAAAAATA</sequence>
<dbReference type="AlphaFoldDB" id="A0ABD3GAI9"/>
<dbReference type="GO" id="GO:0005576">
    <property type="term" value="C:extracellular region"/>
    <property type="evidence" value="ECO:0007669"/>
    <property type="project" value="UniProtKB-SubCell"/>
</dbReference>
<comment type="similarity">
    <text evidence="2 5">Belongs to the RxLR effector family.</text>
</comment>
<comment type="caution">
    <text evidence="6">The sequence shown here is derived from an EMBL/GenBank/DDBJ whole genome shotgun (WGS) entry which is preliminary data.</text>
</comment>
<evidence type="ECO:0000313" key="6">
    <source>
        <dbReference type="EMBL" id="KAL3674906.1"/>
    </source>
</evidence>
<comment type="domain">
    <text evidence="5">The RxLR-dEER motif acts to carry the protein into the host cell cytoplasm through binding to cell surface phosphatidylinositol-3-phosphate.</text>
</comment>
<dbReference type="Proteomes" id="UP001632037">
    <property type="component" value="Unassembled WGS sequence"/>
</dbReference>
<comment type="function">
    <text evidence="5">Effector that suppresses plant defense responses during pathogen infection.</text>
</comment>
<evidence type="ECO:0000313" key="7">
    <source>
        <dbReference type="Proteomes" id="UP001632037"/>
    </source>
</evidence>
<proteinExistence type="inferred from homology"/>
<evidence type="ECO:0000256" key="4">
    <source>
        <dbReference type="ARBA" id="ARBA00022729"/>
    </source>
</evidence>
<dbReference type="Pfam" id="PF16810">
    <property type="entry name" value="RXLR"/>
    <property type="match status" value="1"/>
</dbReference>
<evidence type="ECO:0000256" key="2">
    <source>
        <dbReference type="ARBA" id="ARBA00010400"/>
    </source>
</evidence>
<keyword evidence="7" id="KW-1185">Reference proteome</keyword>
<keyword evidence="4 5" id="KW-0732">Signal</keyword>
<evidence type="ECO:0000256" key="5">
    <source>
        <dbReference type="RuleBase" id="RU367124"/>
    </source>
</evidence>
<organism evidence="6 7">
    <name type="scientific">Phytophthora oleae</name>
    <dbReference type="NCBI Taxonomy" id="2107226"/>
    <lineage>
        <taxon>Eukaryota</taxon>
        <taxon>Sar</taxon>
        <taxon>Stramenopiles</taxon>
        <taxon>Oomycota</taxon>
        <taxon>Peronosporomycetes</taxon>
        <taxon>Peronosporales</taxon>
        <taxon>Peronosporaceae</taxon>
        <taxon>Phytophthora</taxon>
    </lineage>
</organism>
<dbReference type="EMBL" id="JBIMZQ010000001">
    <property type="protein sequence ID" value="KAL3674906.1"/>
    <property type="molecule type" value="Genomic_DNA"/>
</dbReference>
<feature type="chain" id="PRO_5044534344" description="RxLR effector protein" evidence="5">
    <location>
        <begin position="24"/>
        <end position="233"/>
    </location>
</feature>
<gene>
    <name evidence="6" type="ORF">V7S43_000832</name>
</gene>
<accession>A0ABD3GAI9</accession>
<evidence type="ECO:0000256" key="3">
    <source>
        <dbReference type="ARBA" id="ARBA00022525"/>
    </source>
</evidence>
<feature type="signal peptide" evidence="5">
    <location>
        <begin position="1"/>
        <end position="23"/>
    </location>
</feature>
<protein>
    <recommendedName>
        <fullName evidence="5">RxLR effector protein</fullName>
    </recommendedName>
</protein>
<reference evidence="6 7" key="1">
    <citation type="submission" date="2024-09" db="EMBL/GenBank/DDBJ databases">
        <title>Genome sequencing and assembly of Phytophthora oleae, isolate VK10A, causative agent of rot of olive drupes.</title>
        <authorList>
            <person name="Conti Taguali S."/>
            <person name="Riolo M."/>
            <person name="La Spada F."/>
            <person name="Cacciola S.O."/>
            <person name="Dionisio G."/>
        </authorList>
    </citation>
    <scope>NUCLEOTIDE SEQUENCE [LARGE SCALE GENOMIC DNA]</scope>
    <source>
        <strain evidence="6 7">VK10A</strain>
    </source>
</reference>
<name>A0ABD3GAI9_9STRA</name>
<evidence type="ECO:0000256" key="1">
    <source>
        <dbReference type="ARBA" id="ARBA00004613"/>
    </source>
</evidence>
<comment type="subcellular location">
    <subcellularLocation>
        <location evidence="1 5">Secreted</location>
    </subcellularLocation>
</comment>
<dbReference type="InterPro" id="IPR031825">
    <property type="entry name" value="RXLR"/>
</dbReference>